<dbReference type="GeneID" id="107776340"/>
<dbReference type="KEGG" id="nta:107776340"/>
<dbReference type="STRING" id="4097.A0A1S3YHH7"/>
<evidence type="ECO:0000259" key="1">
    <source>
        <dbReference type="Pfam" id="PF07727"/>
    </source>
</evidence>
<accession>A0A1S3YHH7</accession>
<protein>
    <submittedName>
        <fullName evidence="3">Secreted RxLR effector protein 161-like</fullName>
    </submittedName>
    <submittedName>
        <fullName evidence="3">Uncharacterized mitochondrial protein AtMg00810-like</fullName>
    </submittedName>
</protein>
<sequence>MERYKTRLVAQCYNQQEGLDYIETFSPVAKMVTVRVVVALAAASSEKPVCTPLEFNHKLTFVDFDQEVNKNAYADILVEDKGIYQILIGRLLYLTMTRPDITFVVQLLSQYMHTPKVSHMEAAKRVIRYIKSTPELGLFMPTGSYNQLVAYCDSEWVAYVESRRSVSGYVVKFGGALISWKSKN</sequence>
<evidence type="ECO:0000313" key="3">
    <source>
        <dbReference type="RefSeq" id="XP_016451711.1"/>
    </source>
</evidence>
<dbReference type="InterPro" id="IPR013103">
    <property type="entry name" value="RVT_2"/>
</dbReference>
<organism evidence="2 3">
    <name type="scientific">Nicotiana tabacum</name>
    <name type="common">Common tobacco</name>
    <dbReference type="NCBI Taxonomy" id="4097"/>
    <lineage>
        <taxon>Eukaryota</taxon>
        <taxon>Viridiplantae</taxon>
        <taxon>Streptophyta</taxon>
        <taxon>Embryophyta</taxon>
        <taxon>Tracheophyta</taxon>
        <taxon>Spermatophyta</taxon>
        <taxon>Magnoliopsida</taxon>
        <taxon>eudicotyledons</taxon>
        <taxon>Gunneridae</taxon>
        <taxon>Pentapetalae</taxon>
        <taxon>asterids</taxon>
        <taxon>lamiids</taxon>
        <taxon>Solanales</taxon>
        <taxon>Solanaceae</taxon>
        <taxon>Nicotianoideae</taxon>
        <taxon>Nicotianeae</taxon>
        <taxon>Nicotiana</taxon>
    </lineage>
</organism>
<evidence type="ECO:0000313" key="2">
    <source>
        <dbReference type="Proteomes" id="UP000790787"/>
    </source>
</evidence>
<dbReference type="Pfam" id="PF07727">
    <property type="entry name" value="RVT_2"/>
    <property type="match status" value="1"/>
</dbReference>
<name>A0A1S3YHH7_TOBAC</name>
<dbReference type="PaxDb" id="4097-A0A1S3YHH7"/>
<dbReference type="PANTHER" id="PTHR11439">
    <property type="entry name" value="GAG-POL-RELATED RETROTRANSPOSON"/>
    <property type="match status" value="1"/>
</dbReference>
<dbReference type="Proteomes" id="UP000790787">
    <property type="component" value="Chromosome 6"/>
</dbReference>
<dbReference type="OrthoDB" id="7415776at2759"/>
<proteinExistence type="predicted"/>
<reference evidence="3" key="2">
    <citation type="submission" date="2025-08" db="UniProtKB">
        <authorList>
            <consortium name="RefSeq"/>
        </authorList>
    </citation>
    <scope>IDENTIFICATION</scope>
    <source>
        <tissue evidence="3">Leaf</tissue>
    </source>
</reference>
<keyword evidence="2" id="KW-1185">Reference proteome</keyword>
<dbReference type="RefSeq" id="XP_016451711.1">
    <property type="nucleotide sequence ID" value="XM_016596225.1"/>
</dbReference>
<reference evidence="2" key="1">
    <citation type="journal article" date="2014" name="Nat. Commun.">
        <title>The tobacco genome sequence and its comparison with those of tomato and potato.</title>
        <authorList>
            <person name="Sierro N."/>
            <person name="Battey J.N."/>
            <person name="Ouadi S."/>
            <person name="Bakaher N."/>
            <person name="Bovet L."/>
            <person name="Willig A."/>
            <person name="Goepfert S."/>
            <person name="Peitsch M.C."/>
            <person name="Ivanov N.V."/>
        </authorList>
    </citation>
    <scope>NUCLEOTIDE SEQUENCE [LARGE SCALE GENOMIC DNA]</scope>
</reference>
<dbReference type="PANTHER" id="PTHR11439:SF444">
    <property type="entry name" value="HELICASE ATP-BINDING DOMAIN-CONTAINING PROTEIN"/>
    <property type="match status" value="1"/>
</dbReference>
<dbReference type="AlphaFoldDB" id="A0A1S3YHH7"/>
<feature type="domain" description="Reverse transcriptase Ty1/copia-type" evidence="1">
    <location>
        <begin position="3"/>
        <end position="44"/>
    </location>
</feature>
<gene>
    <name evidence="3" type="primary">LOC107776340</name>
</gene>